<organism evidence="2 3">
    <name type="scientific">Pseudarthrobacter oxydans</name>
    <name type="common">Arthrobacter oxydans</name>
    <dbReference type="NCBI Taxonomy" id="1671"/>
    <lineage>
        <taxon>Bacteria</taxon>
        <taxon>Bacillati</taxon>
        <taxon>Actinomycetota</taxon>
        <taxon>Actinomycetes</taxon>
        <taxon>Micrococcales</taxon>
        <taxon>Micrococcaceae</taxon>
        <taxon>Pseudarthrobacter</taxon>
    </lineage>
</organism>
<feature type="transmembrane region" description="Helical" evidence="1">
    <location>
        <begin position="16"/>
        <end position="40"/>
    </location>
</feature>
<protein>
    <submittedName>
        <fullName evidence="2">Uncharacterized protein</fullName>
    </submittedName>
</protein>
<keyword evidence="1" id="KW-1133">Transmembrane helix</keyword>
<keyword evidence="1" id="KW-0472">Membrane</keyword>
<dbReference type="EMBL" id="JAVDWN010000031">
    <property type="protein sequence ID" value="MDR7166188.1"/>
    <property type="molecule type" value="Genomic_DNA"/>
</dbReference>
<sequence>MKTSNDLYAGWTESEAAVLAVGSVVLVVFILSLALLLWIVRTARKNPRAGELAGRMMMSQFRFYGKQFKSGYDKEMRKNWGIGLLALSVPAVTAEEVNQSFSNGLFTIFKGAWDILAPYVGAVLVFWLILLVIRRVSGGGKRS</sequence>
<name>A0AAW8NJT5_PSEOX</name>
<keyword evidence="1" id="KW-0812">Transmembrane</keyword>
<dbReference type="AlphaFoldDB" id="A0AAW8NJT5"/>
<comment type="caution">
    <text evidence="2">The sequence shown here is derived from an EMBL/GenBank/DDBJ whole genome shotgun (WGS) entry which is preliminary data.</text>
</comment>
<accession>A0AAW8NJT5</accession>
<dbReference type="GeneID" id="97424575"/>
<evidence type="ECO:0000256" key="1">
    <source>
        <dbReference type="SAM" id="Phobius"/>
    </source>
</evidence>
<reference evidence="2" key="1">
    <citation type="submission" date="2023-07" db="EMBL/GenBank/DDBJ databases">
        <title>Sorghum-associated microbial communities from plants grown in Nebraska, USA.</title>
        <authorList>
            <person name="Schachtman D."/>
        </authorList>
    </citation>
    <scope>NUCLEOTIDE SEQUENCE</scope>
    <source>
        <strain evidence="2">BE261</strain>
    </source>
</reference>
<evidence type="ECO:0000313" key="2">
    <source>
        <dbReference type="EMBL" id="MDR7166188.1"/>
    </source>
</evidence>
<gene>
    <name evidence="2" type="ORF">J2X12_004242</name>
</gene>
<evidence type="ECO:0000313" key="3">
    <source>
        <dbReference type="Proteomes" id="UP001262032"/>
    </source>
</evidence>
<feature type="transmembrane region" description="Helical" evidence="1">
    <location>
        <begin position="79"/>
        <end position="95"/>
    </location>
</feature>
<dbReference type="Proteomes" id="UP001262032">
    <property type="component" value="Unassembled WGS sequence"/>
</dbReference>
<dbReference type="RefSeq" id="WP_310114692.1">
    <property type="nucleotide sequence ID" value="NZ_JAVDTN010000027.1"/>
</dbReference>
<proteinExistence type="predicted"/>
<feature type="transmembrane region" description="Helical" evidence="1">
    <location>
        <begin position="115"/>
        <end position="133"/>
    </location>
</feature>